<feature type="region of interest" description="Disordered" evidence="3">
    <location>
        <begin position="1181"/>
        <end position="1221"/>
    </location>
</feature>
<dbReference type="Gene3D" id="1.25.40.20">
    <property type="entry name" value="Ankyrin repeat-containing domain"/>
    <property type="match status" value="1"/>
</dbReference>
<feature type="compositionally biased region" description="Basic and acidic residues" evidence="3">
    <location>
        <begin position="161"/>
        <end position="175"/>
    </location>
</feature>
<feature type="compositionally biased region" description="Basic and acidic residues" evidence="3">
    <location>
        <begin position="1023"/>
        <end position="1041"/>
    </location>
</feature>
<dbReference type="SMART" id="SM00248">
    <property type="entry name" value="ANK"/>
    <property type="match status" value="6"/>
</dbReference>
<feature type="compositionally biased region" description="Basic and acidic residues" evidence="3">
    <location>
        <begin position="639"/>
        <end position="656"/>
    </location>
</feature>
<keyword evidence="2" id="KW-0040">ANK repeat</keyword>
<feature type="region of interest" description="Disordered" evidence="3">
    <location>
        <begin position="996"/>
        <end position="1054"/>
    </location>
</feature>
<dbReference type="PROSITE" id="PS50297">
    <property type="entry name" value="ANK_REP_REGION"/>
    <property type="match status" value="4"/>
</dbReference>
<dbReference type="InterPro" id="IPR051070">
    <property type="entry name" value="NF-kappa-B_inhibitor"/>
</dbReference>
<reference evidence="4" key="1">
    <citation type="submission" date="2022-03" db="EMBL/GenBank/DDBJ databases">
        <authorList>
            <person name="Martin C."/>
        </authorList>
    </citation>
    <scope>NUCLEOTIDE SEQUENCE</scope>
</reference>
<evidence type="ECO:0000313" key="4">
    <source>
        <dbReference type="EMBL" id="CAH1796883.1"/>
    </source>
</evidence>
<feature type="compositionally biased region" description="Basic and acidic residues" evidence="3">
    <location>
        <begin position="1242"/>
        <end position="1256"/>
    </location>
</feature>
<feature type="compositionally biased region" description="Basic and acidic residues" evidence="3">
    <location>
        <begin position="618"/>
        <end position="628"/>
    </location>
</feature>
<feature type="compositionally biased region" description="Polar residues" evidence="3">
    <location>
        <begin position="1042"/>
        <end position="1054"/>
    </location>
</feature>
<dbReference type="GO" id="GO:0071356">
    <property type="term" value="P:cellular response to tumor necrosis factor"/>
    <property type="evidence" value="ECO:0007669"/>
    <property type="project" value="TreeGrafter"/>
</dbReference>
<feature type="compositionally biased region" description="Low complexity" evidence="3">
    <location>
        <begin position="136"/>
        <end position="154"/>
    </location>
</feature>
<feature type="compositionally biased region" description="Polar residues" evidence="3">
    <location>
        <begin position="503"/>
        <end position="525"/>
    </location>
</feature>
<evidence type="ECO:0000256" key="2">
    <source>
        <dbReference type="ARBA" id="ARBA00023043"/>
    </source>
</evidence>
<dbReference type="EMBL" id="CAIIXF020000010">
    <property type="protein sequence ID" value="CAH1796883.1"/>
    <property type="molecule type" value="Genomic_DNA"/>
</dbReference>
<feature type="compositionally biased region" description="Low complexity" evidence="3">
    <location>
        <begin position="575"/>
        <end position="587"/>
    </location>
</feature>
<comment type="caution">
    <text evidence="4">The sequence shown here is derived from an EMBL/GenBank/DDBJ whole genome shotgun (WGS) entry which is preliminary data.</text>
</comment>
<dbReference type="GO" id="GO:0051059">
    <property type="term" value="F:NF-kappaB binding"/>
    <property type="evidence" value="ECO:0007669"/>
    <property type="project" value="TreeGrafter"/>
</dbReference>
<sequence>MPRKSKSAKAAPEPMGEEEDRLVAAYALSSLSSGVSSPLEVSRKTKVPRKKADKTLKVNIPPPSALRPSMLGSDGRNLTESNESDVPMYDDTDGNRPSVAGVGFKRKAEELNYSKAPFIHVPVIHPNINKVAAETNSPGSSPNSESSITNSSLPPKKRKLKVFEQRESSSPKSDTEDGMIPVGVEDQNTPAVTTHNTSQPFYTVVHESQGGMKVSNSDLSQQPDAMVTEPMTPTTATMTHTNDLSQIPSPDQQKSFMMDPKRNLMMIKECHMAITPDEDGDLPIHIAVVHGNHRAVLKLINLMKMQGETLDRKNALRQTPLHLAILTEEPQIVSCLIQNGAGIRVLDRYGQTSLHLAVSRGSPACLDAIIETSNDLPINEKDFEGRTPLHLAIETSSGHIVRRLIKAGANVNVVDGKSGRSPIFYAVEANQQHLVEMLLQAGCYVNLQNYSGNTPLHCASGHGFSNLIQMLMKYGADPYVKNHSGDSCLSLAKTKPAFEAMQKPTSPVQPLWHSPSQATGSSAPSNPGVRMKPAPIQVQIAPRINFLVNKMSSYPLLSMAIKPQEQKEVPIKPKASSSARSSPAMSDISERSLRIDESPTSDITSTSRDETPGVDNAEDGKPIKEGAKKQRAKRKKDKVKNASKDKVSKNIRDRLSQNENMSLPLSQPHQGNENIVQGLAAYLQRGGGMGPAATAKLPIPATNSGNAIPPLRLPVISAGNMQAILAMMQQGQIPPAVAETIKKALTKQQEQPFTLTSESNITMTPSSTLTSKSTTASMDPKFQEDGVKVGNVSVKTEPLTPDEDKGSEVEKLQAATAAHIKSIKAQQAAGMMCSANMTAQNPNVNLSVMNPLTLHLRNQLATQAQLQQIPGTNSHNLQMLKQEQEVAQDLSMKKTRDLTEDYGNSRHKELIESGRTINLTKSGRTMDLTESDRTMDLTKAGHTMELTKSDRTMDLTESGRTMDLTESNRTMNLTESGHTMDLTKLNQIKNVTTMSSTMNSTNQVSSTNLSKLNDGTSLNVPDLSKHSMEQGHSKDLTKKDTTNTVATSDSTPTIKTTDSNVSDLIKRNHTMDLTAASATIDLSTVKPHAELALVDPTVIDRKLNSSSIEPQCLERRTAESKEDDNKSKMNTRHEAHNDKLAANTPNIQNKTGANMKINGNKNVTEGSSNEMLNVQRVHKPSLDNECHSSPDSTTNNEQTINPSKERKEELTQYDSEIVSSSEQTIKKIDRWVVTKNLDHIKAADDTRRDSTEHEESGTDLDDLPGDLVLEISEPESESLHQSDFAVMKKSYRSPSQ</sequence>
<dbReference type="PANTHER" id="PTHR46680">
    <property type="entry name" value="NF-KAPPA-B INHIBITOR ALPHA"/>
    <property type="match status" value="1"/>
</dbReference>
<feature type="compositionally biased region" description="Polar residues" evidence="3">
    <location>
        <begin position="1143"/>
        <end position="1166"/>
    </location>
</feature>
<feature type="compositionally biased region" description="Basic residues" evidence="3">
    <location>
        <begin position="629"/>
        <end position="638"/>
    </location>
</feature>
<feature type="compositionally biased region" description="Polar residues" evidence="3">
    <location>
        <begin position="1009"/>
        <end position="1019"/>
    </location>
</feature>
<feature type="compositionally biased region" description="Basic and acidic residues" evidence="3">
    <location>
        <begin position="1112"/>
        <end position="1139"/>
    </location>
</feature>
<evidence type="ECO:0000256" key="1">
    <source>
        <dbReference type="ARBA" id="ARBA00022737"/>
    </source>
</evidence>
<dbReference type="InterPro" id="IPR002110">
    <property type="entry name" value="Ankyrin_rpt"/>
</dbReference>
<organism evidence="4 5">
    <name type="scientific">Owenia fusiformis</name>
    <name type="common">Polychaete worm</name>
    <dbReference type="NCBI Taxonomy" id="6347"/>
    <lineage>
        <taxon>Eukaryota</taxon>
        <taxon>Metazoa</taxon>
        <taxon>Spiralia</taxon>
        <taxon>Lophotrochozoa</taxon>
        <taxon>Annelida</taxon>
        <taxon>Polychaeta</taxon>
        <taxon>Sedentaria</taxon>
        <taxon>Canalipalpata</taxon>
        <taxon>Sabellida</taxon>
        <taxon>Oweniida</taxon>
        <taxon>Oweniidae</taxon>
        <taxon>Owenia</taxon>
    </lineage>
</organism>
<feature type="region of interest" description="Disordered" evidence="3">
    <location>
        <begin position="1110"/>
        <end position="1166"/>
    </location>
</feature>
<accession>A0A8J1TX83</accession>
<feature type="compositionally biased region" description="Low complexity" evidence="3">
    <location>
        <begin position="762"/>
        <end position="777"/>
    </location>
</feature>
<dbReference type="InterPro" id="IPR036770">
    <property type="entry name" value="Ankyrin_rpt-contain_sf"/>
</dbReference>
<dbReference type="GO" id="GO:0005829">
    <property type="term" value="C:cytosol"/>
    <property type="evidence" value="ECO:0007669"/>
    <property type="project" value="TreeGrafter"/>
</dbReference>
<dbReference type="Pfam" id="PF13637">
    <property type="entry name" value="Ank_4"/>
    <property type="match status" value="1"/>
</dbReference>
<evidence type="ECO:0000256" key="3">
    <source>
        <dbReference type="SAM" id="MobiDB-lite"/>
    </source>
</evidence>
<dbReference type="SUPFAM" id="SSF48403">
    <property type="entry name" value="Ankyrin repeat"/>
    <property type="match status" value="1"/>
</dbReference>
<keyword evidence="1" id="KW-0677">Repeat</keyword>
<feature type="region of interest" description="Disordered" evidence="3">
    <location>
        <begin position="566"/>
        <end position="658"/>
    </location>
</feature>
<dbReference type="PANTHER" id="PTHR46680:SF2">
    <property type="entry name" value="NF-KAPPA-B INHIBITOR ZETA"/>
    <property type="match status" value="1"/>
</dbReference>
<proteinExistence type="predicted"/>
<feature type="region of interest" description="Disordered" evidence="3">
    <location>
        <begin position="502"/>
        <end position="531"/>
    </location>
</feature>
<name>A0A8J1TX83_OWEFU</name>
<dbReference type="PROSITE" id="PS50088">
    <property type="entry name" value="ANK_REPEAT"/>
    <property type="match status" value="5"/>
</dbReference>
<dbReference type="Pfam" id="PF12796">
    <property type="entry name" value="Ank_2"/>
    <property type="match status" value="1"/>
</dbReference>
<feature type="region of interest" description="Disordered" evidence="3">
    <location>
        <begin position="35"/>
        <end position="97"/>
    </location>
</feature>
<evidence type="ECO:0000313" key="5">
    <source>
        <dbReference type="Proteomes" id="UP000749559"/>
    </source>
</evidence>
<feature type="region of interest" description="Disordered" evidence="3">
    <location>
        <begin position="132"/>
        <end position="180"/>
    </location>
</feature>
<feature type="compositionally biased region" description="Polar residues" evidence="3">
    <location>
        <begin position="1212"/>
        <end position="1221"/>
    </location>
</feature>
<feature type="compositionally biased region" description="Polar residues" evidence="3">
    <location>
        <begin position="1189"/>
        <end position="1202"/>
    </location>
</feature>
<protein>
    <submittedName>
        <fullName evidence="4">Uncharacterized protein</fullName>
    </submittedName>
</protein>
<feature type="region of interest" description="Disordered" evidence="3">
    <location>
        <begin position="760"/>
        <end position="781"/>
    </location>
</feature>
<dbReference type="OrthoDB" id="10254947at2759"/>
<feature type="compositionally biased region" description="Low complexity" evidence="3">
    <location>
        <begin position="996"/>
        <end position="1008"/>
    </location>
</feature>
<keyword evidence="5" id="KW-1185">Reference proteome</keyword>
<feature type="region of interest" description="Disordered" evidence="3">
    <location>
        <begin position="1242"/>
        <end position="1296"/>
    </location>
</feature>
<feature type="compositionally biased region" description="Basic and acidic residues" evidence="3">
    <location>
        <begin position="588"/>
        <end position="597"/>
    </location>
</feature>
<dbReference type="Proteomes" id="UP000749559">
    <property type="component" value="Unassembled WGS sequence"/>
</dbReference>
<gene>
    <name evidence="4" type="ORF">OFUS_LOCUS21246</name>
</gene>